<accession>A0ABY5MVV7</accession>
<keyword evidence="3" id="KW-1185">Reference proteome</keyword>
<sequence length="70" mass="8004">MRTHGDSRKRENQCWLGLQKQPSCKESPDHGNGALKHGHTEWIAPELILAAERAPTYQLGYRKDQHPAEE</sequence>
<gene>
    <name evidence="2" type="ORF">M1K48_00260</name>
</gene>
<evidence type="ECO:0000256" key="1">
    <source>
        <dbReference type="SAM" id="MobiDB-lite"/>
    </source>
</evidence>
<proteinExistence type="predicted"/>
<reference evidence="2 3" key="1">
    <citation type="submission" date="2022-05" db="EMBL/GenBank/DDBJ databases">
        <title>S8-45 Sphingomonas ultraviolaceadurans.</title>
        <authorList>
            <person name="Liu Y."/>
        </authorList>
    </citation>
    <scope>NUCLEOTIDE SEQUENCE [LARGE SCALE GENOMIC DNA]</scope>
    <source>
        <strain evidence="2 3">S8-45</strain>
    </source>
</reference>
<evidence type="ECO:0000313" key="2">
    <source>
        <dbReference type="EMBL" id="UUR08121.1"/>
    </source>
</evidence>
<name>A0ABY5MVV7_9SPHN</name>
<dbReference type="EMBL" id="CP097253">
    <property type="protein sequence ID" value="UUR08121.1"/>
    <property type="molecule type" value="Genomic_DNA"/>
</dbReference>
<feature type="region of interest" description="Disordered" evidence="1">
    <location>
        <begin position="1"/>
        <end position="37"/>
    </location>
</feature>
<dbReference type="Proteomes" id="UP000831921">
    <property type="component" value="Chromosome"/>
</dbReference>
<evidence type="ECO:0000313" key="3">
    <source>
        <dbReference type="Proteomes" id="UP000831921"/>
    </source>
</evidence>
<feature type="compositionally biased region" description="Basic and acidic residues" evidence="1">
    <location>
        <begin position="1"/>
        <end position="12"/>
    </location>
</feature>
<organism evidence="2 3">
    <name type="scientific">Sphingomonas glaciei</name>
    <dbReference type="NCBI Taxonomy" id="2938948"/>
    <lineage>
        <taxon>Bacteria</taxon>
        <taxon>Pseudomonadati</taxon>
        <taxon>Pseudomonadota</taxon>
        <taxon>Alphaproteobacteria</taxon>
        <taxon>Sphingomonadales</taxon>
        <taxon>Sphingomonadaceae</taxon>
        <taxon>Sphingomonas</taxon>
    </lineage>
</organism>
<protein>
    <submittedName>
        <fullName evidence="2">Uncharacterized protein</fullName>
    </submittedName>
</protein>